<dbReference type="OrthoDB" id="5632709at2"/>
<dbReference type="Proteomes" id="UP000182998">
    <property type="component" value="Unassembled WGS sequence"/>
</dbReference>
<dbReference type="KEGG" id="tmc:LMI_0601"/>
<accession>A0A098GBR8</accession>
<reference evidence="1" key="1">
    <citation type="submission" date="2014-09" db="EMBL/GenBank/DDBJ databases">
        <authorList>
            <person name="GOMEZ-VALERO Laura"/>
        </authorList>
    </citation>
    <scope>NUCLEOTIDE SEQUENCE</scope>
    <source>
        <strain evidence="1">ATCC33218</strain>
    </source>
</reference>
<keyword evidence="4" id="KW-1185">Reference proteome</keyword>
<evidence type="ECO:0000313" key="2">
    <source>
        <dbReference type="EMBL" id="SCY59694.1"/>
    </source>
</evidence>
<dbReference type="EMBL" id="FMVN01000011">
    <property type="protein sequence ID" value="SCY59694.1"/>
    <property type="molecule type" value="Genomic_DNA"/>
</dbReference>
<name>A0A098GBR8_LEGMI</name>
<evidence type="ECO:0000313" key="4">
    <source>
        <dbReference type="Proteomes" id="UP000182998"/>
    </source>
</evidence>
<dbReference type="PATRIC" id="fig|451.8.peg.2383"/>
<evidence type="ECO:0000313" key="1">
    <source>
        <dbReference type="EMBL" id="CEG59934.1"/>
    </source>
</evidence>
<reference evidence="3" key="2">
    <citation type="submission" date="2014-09" db="EMBL/GenBank/DDBJ databases">
        <authorList>
            <person name="Gomez-Valero L."/>
        </authorList>
    </citation>
    <scope>NUCLEOTIDE SEQUENCE [LARGE SCALE GENOMIC DNA]</scope>
    <source>
        <strain evidence="3">ATCC33218</strain>
    </source>
</reference>
<protein>
    <submittedName>
        <fullName evidence="1">Uncharacterized protein</fullName>
    </submittedName>
</protein>
<dbReference type="HOGENOM" id="CLU_633025_0_0_6"/>
<dbReference type="STRING" id="451.B6N58_12340"/>
<sequence length="433" mass="48547">MKIEKKSNHEEDWQVTGCPYRLIVRTASGIKPVYTTEINVCTGLGPAKNILSDTILDKDQFIRLNQFDKQKQFTPIVDGNDFILTDKEEKSAGRKIVIYGGGGTAAACYRKGFFGDDIRTQDQKFIKENQKNQVIWIARNFEKAGTGKLATSALSNAKMRQELFYGDLQSIQETKDNRLILIFKKTGGHKQDLPEIFEIDCDQFIYSVGQDDSYMRCVCEEIETDLTLITDEEGMVLNVSSKDKQVIFFGAAAMAVREKEYMEATWKWLQSENIGGDVGPGSMPPSRAQIKRYTFLQGHKPISINANMDSKHLIIKFLEEEKSIRHTVIQDFVADILQARKENAPSGASRTTIYELLVKHGLENIIEINGLGHLVKKVVPAPAHPPSSTLLSWLGPQRETSDAIPIISSVSVEKKPTQPFKSGEEILQSSLLV</sequence>
<dbReference type="EMBL" id="LN614830">
    <property type="protein sequence ID" value="CEG59934.1"/>
    <property type="molecule type" value="Genomic_DNA"/>
</dbReference>
<proteinExistence type="predicted"/>
<gene>
    <name evidence="1" type="ORF">LMI_0601</name>
    <name evidence="2" type="ORF">SAMN02982997_02171</name>
</gene>
<dbReference type="Proteomes" id="UP000032414">
    <property type="component" value="Chromosome I"/>
</dbReference>
<organism evidence="1 3">
    <name type="scientific">Legionella micdadei</name>
    <name type="common">Tatlockia micdadei</name>
    <dbReference type="NCBI Taxonomy" id="451"/>
    <lineage>
        <taxon>Bacteria</taxon>
        <taxon>Pseudomonadati</taxon>
        <taxon>Pseudomonadota</taxon>
        <taxon>Gammaproteobacteria</taxon>
        <taxon>Legionellales</taxon>
        <taxon>Legionellaceae</taxon>
        <taxon>Legionella</taxon>
    </lineage>
</organism>
<reference evidence="2 4" key="3">
    <citation type="submission" date="2016-10" db="EMBL/GenBank/DDBJ databases">
        <authorList>
            <person name="Varghese N."/>
            <person name="Submissions S."/>
        </authorList>
    </citation>
    <scope>NUCLEOTIDE SEQUENCE [LARGE SCALE GENOMIC DNA]</scope>
    <source>
        <strain evidence="2 4">ATCC 33218</strain>
    </source>
</reference>
<evidence type="ECO:0000313" key="3">
    <source>
        <dbReference type="Proteomes" id="UP000032414"/>
    </source>
</evidence>
<dbReference type="AlphaFoldDB" id="A0A098GBR8"/>